<evidence type="ECO:0000256" key="1">
    <source>
        <dbReference type="SAM" id="MobiDB-lite"/>
    </source>
</evidence>
<dbReference type="KEGG" id="ldo:LDBPK_310900"/>
<sequence length="48" mass="4950">MSKPSESIPAQAEGEVLSDSLIDGNPGNAVDKHPSGEQGNHLHKNGSL</sequence>
<evidence type="ECO:0000313" key="2">
    <source>
        <dbReference type="EMBL" id="CBZ36492.1"/>
    </source>
</evidence>
<accession>E9BML4</accession>
<protein>
    <submittedName>
        <fullName evidence="2">Amino acid permease 3</fullName>
    </submittedName>
</protein>
<evidence type="ECO:0000313" key="3">
    <source>
        <dbReference type="Proteomes" id="UP000008980"/>
    </source>
</evidence>
<organism evidence="2 3">
    <name type="scientific">Leishmania donovani</name>
    <dbReference type="NCBI Taxonomy" id="5661"/>
    <lineage>
        <taxon>Eukaryota</taxon>
        <taxon>Discoba</taxon>
        <taxon>Euglenozoa</taxon>
        <taxon>Kinetoplastea</taxon>
        <taxon>Metakinetoplastina</taxon>
        <taxon>Trypanosomatida</taxon>
        <taxon>Trypanosomatidae</taxon>
        <taxon>Leishmaniinae</taxon>
        <taxon>Leishmania</taxon>
    </lineage>
</organism>
<dbReference type="VEuPathDB" id="TriTrypDB:LdBPK_310900.1"/>
<dbReference type="AlphaFoldDB" id="E9BML4"/>
<proteinExistence type="predicted"/>
<feature type="non-terminal residue" evidence="2">
    <location>
        <position position="48"/>
    </location>
</feature>
<reference evidence="2 3" key="1">
    <citation type="journal article" date="2011" name="Genome Res.">
        <title>Whole genome sequencing of multiple Leishmania donovani clinical isolates provides insights into population structure and mechanisms of drug resistance.</title>
        <authorList>
            <person name="Downing T."/>
            <person name="Imamura H."/>
            <person name="Decuypere S."/>
            <person name="Clark T.G."/>
            <person name="Coombs G.H."/>
            <person name="Cotton J.A."/>
            <person name="Hilley J.D."/>
            <person name="de Doncker S."/>
            <person name="Maes I."/>
            <person name="Mottram J.C."/>
            <person name="Quail M.A."/>
            <person name="Rijal S."/>
            <person name="Sanders M."/>
            <person name="Schonian G."/>
            <person name="Stark O."/>
            <person name="Sundar S."/>
            <person name="Vanaerschot M."/>
            <person name="Hertz-Fowler C."/>
            <person name="Dujardin J.C."/>
            <person name="Berriman M."/>
        </authorList>
    </citation>
    <scope>NUCLEOTIDE SEQUENCE [LARGE SCALE GENOMIC DNA]</scope>
    <source>
        <strain evidence="2 3">BPK282A1</strain>
    </source>
</reference>
<dbReference type="EMBL" id="FR799618">
    <property type="protein sequence ID" value="CBZ36492.1"/>
    <property type="molecule type" value="Genomic_DNA"/>
</dbReference>
<reference evidence="3" key="2">
    <citation type="submission" date="2011-02" db="EMBL/GenBank/DDBJ databases">
        <title>Whole genome sequencing of Leishmania donovani clinical lines reveals dynamic variation related to drug resistance.</title>
        <authorList>
            <person name="Downing T."/>
            <person name="Imamura H."/>
            <person name="Sanders M."/>
            <person name="Decuypere S."/>
            <person name="Hertz-Fowler C."/>
            <person name="Clark T.G."/>
            <person name="Rijal S."/>
            <person name="Sundar S."/>
            <person name="Quail M.A."/>
            <person name="De Doncker S."/>
            <person name="Maes I."/>
            <person name="Vanaerschot M."/>
            <person name="Stark O."/>
            <person name="Schonian G."/>
            <person name="Dujardin J.C."/>
            <person name="Berriman M."/>
        </authorList>
    </citation>
    <scope>NUCLEOTIDE SEQUENCE [LARGE SCALE GENOMIC DNA]</scope>
    <source>
        <strain evidence="3">BPK282A1</strain>
    </source>
</reference>
<name>E9BML4_LEIDO</name>
<dbReference type="Proteomes" id="UP000008980">
    <property type="component" value="Chromosome 31"/>
</dbReference>
<dbReference type="RefSeq" id="XP_003863181.1">
    <property type="nucleotide sequence ID" value="XM_003863133.1"/>
</dbReference>
<feature type="region of interest" description="Disordered" evidence="1">
    <location>
        <begin position="1"/>
        <end position="48"/>
    </location>
</feature>
<dbReference type="GeneID" id="13385810"/>
<gene>
    <name evidence="2" type="ORF">LDBPK_310900</name>
</gene>